<dbReference type="Proteomes" id="UP001328107">
    <property type="component" value="Unassembled WGS sequence"/>
</dbReference>
<dbReference type="PANTHER" id="PTHR23033">
    <property type="entry name" value="BETA1,3-GALACTOSYLTRANSFERASE"/>
    <property type="match status" value="1"/>
</dbReference>
<dbReference type="GO" id="GO:0016263">
    <property type="term" value="F:glycoprotein-N-acetylgalactosamine 3-beta-galactosyltransferase activity"/>
    <property type="evidence" value="ECO:0007669"/>
    <property type="project" value="UniProtKB-EC"/>
</dbReference>
<keyword evidence="5" id="KW-0328">Glycosyltransferase</keyword>
<dbReference type="EMBL" id="BTRK01000006">
    <property type="protein sequence ID" value="GMR58492.1"/>
    <property type="molecule type" value="Genomic_DNA"/>
</dbReference>
<keyword evidence="7 12" id="KW-0812">Transmembrane</keyword>
<accession>A0AAN5DA93</accession>
<keyword evidence="9" id="KW-0735">Signal-anchor</keyword>
<keyword evidence="10 12" id="KW-1133">Transmembrane helix</keyword>
<comment type="caution">
    <text evidence="14">The sequence shown here is derived from an EMBL/GenBank/DDBJ whole genome shotgun (WGS) entry which is preliminary data.</text>
</comment>
<dbReference type="Gene3D" id="3.90.550.50">
    <property type="match status" value="1"/>
</dbReference>
<protein>
    <recommendedName>
        <fullName evidence="4">N-acetylgalactosaminide beta-1,3-galactosyltransferase</fullName>
        <ecNumber evidence="4">2.4.1.122</ecNumber>
    </recommendedName>
</protein>
<dbReference type="Pfam" id="PF02434">
    <property type="entry name" value="Fringe"/>
    <property type="match status" value="1"/>
</dbReference>
<feature type="domain" description="Fringe-like glycosyltransferase" evidence="13">
    <location>
        <begin position="89"/>
        <end position="261"/>
    </location>
</feature>
<dbReference type="GO" id="GO:0000166">
    <property type="term" value="F:nucleotide binding"/>
    <property type="evidence" value="ECO:0007669"/>
    <property type="project" value="UniProtKB-KW"/>
</dbReference>
<evidence type="ECO:0000256" key="7">
    <source>
        <dbReference type="ARBA" id="ARBA00022692"/>
    </source>
</evidence>
<organism evidence="14 15">
    <name type="scientific">Pristionchus mayeri</name>
    <dbReference type="NCBI Taxonomy" id="1317129"/>
    <lineage>
        <taxon>Eukaryota</taxon>
        <taxon>Metazoa</taxon>
        <taxon>Ecdysozoa</taxon>
        <taxon>Nematoda</taxon>
        <taxon>Chromadorea</taxon>
        <taxon>Rhabditida</taxon>
        <taxon>Rhabditina</taxon>
        <taxon>Diplogasteromorpha</taxon>
        <taxon>Diplogasteroidea</taxon>
        <taxon>Neodiplogasteridae</taxon>
        <taxon>Pristionchus</taxon>
    </lineage>
</organism>
<evidence type="ECO:0000256" key="9">
    <source>
        <dbReference type="ARBA" id="ARBA00022968"/>
    </source>
</evidence>
<evidence type="ECO:0000256" key="3">
    <source>
        <dbReference type="ARBA" id="ARBA00006462"/>
    </source>
</evidence>
<reference evidence="15" key="1">
    <citation type="submission" date="2022-10" db="EMBL/GenBank/DDBJ databases">
        <title>Genome assembly of Pristionchus species.</title>
        <authorList>
            <person name="Yoshida K."/>
            <person name="Sommer R.J."/>
        </authorList>
    </citation>
    <scope>NUCLEOTIDE SEQUENCE [LARGE SCALE GENOMIC DNA]</scope>
    <source>
        <strain evidence="15">RS5460</strain>
    </source>
</reference>
<evidence type="ECO:0000256" key="12">
    <source>
        <dbReference type="SAM" id="Phobius"/>
    </source>
</evidence>
<gene>
    <name evidence="14" type="ORF">PMAYCL1PPCAC_28687</name>
</gene>
<comment type="pathway">
    <text evidence="2">Protein modification; protein glycosylation.</text>
</comment>
<sequence length="341" mass="39109">MKLIKGSCSPSSSDYTPFIATQPKRYPRLTILLIAFASLLVIGGIVLLSWMGISEYNKWSYSYDRNQDAGLLNLISVSPGAVMLPDKGEIFCWVLTSEKYHDTRALAVNETWLRRCDHGVFFTNAPFEREKKIPYRTVFAGILDSYENLFYKSRYAFYYISEIMKADFDWFVKADDDTYLIVENLRAYLRTLDPSLPYYVGYRMKPYLENGYNGGGAGYVLSKKALELFAREAYVNETICPDDIYEDVGIGRCLANLGILPHKSVNEQGQQRFNTYHPVKTLEGWSKQADWITDPLITGFDGIARDLISFHHVSPTEMKIFDVLLYRVSVDGVCRREHVDL</sequence>
<evidence type="ECO:0000313" key="14">
    <source>
        <dbReference type="EMBL" id="GMR58492.1"/>
    </source>
</evidence>
<evidence type="ECO:0000259" key="13">
    <source>
        <dbReference type="Pfam" id="PF02434"/>
    </source>
</evidence>
<evidence type="ECO:0000313" key="15">
    <source>
        <dbReference type="Proteomes" id="UP001328107"/>
    </source>
</evidence>
<evidence type="ECO:0000256" key="10">
    <source>
        <dbReference type="ARBA" id="ARBA00022989"/>
    </source>
</evidence>
<evidence type="ECO:0000256" key="2">
    <source>
        <dbReference type="ARBA" id="ARBA00004922"/>
    </source>
</evidence>
<comment type="similarity">
    <text evidence="3">Belongs to the glycosyltransferase 31 family. Beta3-Gal-T subfamily.</text>
</comment>
<keyword evidence="6" id="KW-0808">Transferase</keyword>
<keyword evidence="11 12" id="KW-0472">Membrane</keyword>
<dbReference type="GO" id="GO:0016020">
    <property type="term" value="C:membrane"/>
    <property type="evidence" value="ECO:0007669"/>
    <property type="project" value="UniProtKB-SubCell"/>
</dbReference>
<evidence type="ECO:0000256" key="8">
    <source>
        <dbReference type="ARBA" id="ARBA00022741"/>
    </source>
</evidence>
<dbReference type="AlphaFoldDB" id="A0AAN5DA93"/>
<evidence type="ECO:0000256" key="6">
    <source>
        <dbReference type="ARBA" id="ARBA00022679"/>
    </source>
</evidence>
<dbReference type="InterPro" id="IPR026050">
    <property type="entry name" value="C1GALT1/C1GALT1_chp1"/>
</dbReference>
<feature type="transmembrane region" description="Helical" evidence="12">
    <location>
        <begin position="29"/>
        <end position="53"/>
    </location>
</feature>
<keyword evidence="8" id="KW-0547">Nucleotide-binding</keyword>
<keyword evidence="15" id="KW-1185">Reference proteome</keyword>
<dbReference type="EC" id="2.4.1.122" evidence="4"/>
<evidence type="ECO:0000256" key="11">
    <source>
        <dbReference type="ARBA" id="ARBA00023136"/>
    </source>
</evidence>
<dbReference type="PANTHER" id="PTHR23033:SF12">
    <property type="entry name" value="GLYCOPROTEIN-N-ACETYLGALACTOSAMINE 3-BETA-GALACTOSYLTRANSFERASE 1-RELATED"/>
    <property type="match status" value="1"/>
</dbReference>
<name>A0AAN5DA93_9BILA</name>
<evidence type="ECO:0000256" key="4">
    <source>
        <dbReference type="ARBA" id="ARBA00012557"/>
    </source>
</evidence>
<proteinExistence type="inferred from homology"/>
<comment type="subcellular location">
    <subcellularLocation>
        <location evidence="1">Membrane</location>
        <topology evidence="1">Single-pass type II membrane protein</topology>
    </subcellularLocation>
</comment>
<dbReference type="InterPro" id="IPR003378">
    <property type="entry name" value="Fringe-like_glycosylTrfase"/>
</dbReference>
<evidence type="ECO:0000256" key="5">
    <source>
        <dbReference type="ARBA" id="ARBA00022676"/>
    </source>
</evidence>
<evidence type="ECO:0000256" key="1">
    <source>
        <dbReference type="ARBA" id="ARBA00004606"/>
    </source>
</evidence>